<gene>
    <name evidence="3" type="ORF">LX97_03369</name>
</gene>
<comment type="caution">
    <text evidence="3">The sequence shown here is derived from an EMBL/GenBank/DDBJ whole genome shotgun (WGS) entry which is preliminary data.</text>
</comment>
<feature type="domain" description="HTH araC/xylS-type" evidence="2">
    <location>
        <begin position="155"/>
        <end position="253"/>
    </location>
</feature>
<dbReference type="PANTHER" id="PTHR43280">
    <property type="entry name" value="ARAC-FAMILY TRANSCRIPTIONAL REGULATOR"/>
    <property type="match status" value="1"/>
</dbReference>
<reference evidence="3 4" key="1">
    <citation type="submission" date="2018-06" db="EMBL/GenBank/DDBJ databases">
        <title>Genomic Encyclopedia of Archaeal and Bacterial Type Strains, Phase II (KMG-II): from individual species to whole genera.</title>
        <authorList>
            <person name="Goeker M."/>
        </authorList>
    </citation>
    <scope>NUCLEOTIDE SEQUENCE [LARGE SCALE GENOMIC DNA]</scope>
    <source>
        <strain evidence="3 4">DSM 17205</strain>
    </source>
</reference>
<dbReference type="Proteomes" id="UP000248584">
    <property type="component" value="Unassembled WGS sequence"/>
</dbReference>
<sequence>MQFISDPLVKHFFFKDVVRIDYSFDTSPMLINDYGYSYLMFCYGDFTAVDHKGNKVAVPQCLIKGTGDYFNITAQAGNTWITFELPNHVLHNITGVPGMESRNKLYDLKEFINPDLCNELYEKLREEKNIDELVRITDSYLEIFYNAWNRSLTSTPVVDFIYKEKGLIKLADLLKQVPFSERTLERLFKKEVGSTPYRFICLIRFNYVIREVEHNPDVKISTLVARYNYFDHSHFEKDFKKFLGQSVTNYKNDYNPLLTQALTRKFNKEQ</sequence>
<organism evidence="3 4">
    <name type="scientific">Nonlabens dokdonensis</name>
    <dbReference type="NCBI Taxonomy" id="328515"/>
    <lineage>
        <taxon>Bacteria</taxon>
        <taxon>Pseudomonadati</taxon>
        <taxon>Bacteroidota</taxon>
        <taxon>Flavobacteriia</taxon>
        <taxon>Flavobacteriales</taxon>
        <taxon>Flavobacteriaceae</taxon>
        <taxon>Nonlabens</taxon>
    </lineage>
</organism>
<protein>
    <submittedName>
        <fullName evidence="3">AraC-like DNA-binding protein</fullName>
    </submittedName>
</protein>
<keyword evidence="4" id="KW-1185">Reference proteome</keyword>
<accession>A0ABX5PU71</accession>
<evidence type="ECO:0000313" key="4">
    <source>
        <dbReference type="Proteomes" id="UP000248584"/>
    </source>
</evidence>
<proteinExistence type="predicted"/>
<dbReference type="InterPro" id="IPR018060">
    <property type="entry name" value="HTH_AraC"/>
</dbReference>
<evidence type="ECO:0000259" key="2">
    <source>
        <dbReference type="PROSITE" id="PS01124"/>
    </source>
</evidence>
<dbReference type="Pfam" id="PF12833">
    <property type="entry name" value="HTH_18"/>
    <property type="match status" value="1"/>
</dbReference>
<evidence type="ECO:0000313" key="3">
    <source>
        <dbReference type="EMBL" id="PZX36904.1"/>
    </source>
</evidence>
<name>A0ABX5PU71_9FLAO</name>
<dbReference type="EMBL" id="QKZR01000008">
    <property type="protein sequence ID" value="PZX36904.1"/>
    <property type="molecule type" value="Genomic_DNA"/>
</dbReference>
<dbReference type="PROSITE" id="PS01124">
    <property type="entry name" value="HTH_ARAC_FAMILY_2"/>
    <property type="match status" value="1"/>
</dbReference>
<dbReference type="PANTHER" id="PTHR43280:SF2">
    <property type="entry name" value="HTH-TYPE TRANSCRIPTIONAL REGULATOR EXSA"/>
    <property type="match status" value="1"/>
</dbReference>
<dbReference type="Gene3D" id="1.10.10.60">
    <property type="entry name" value="Homeodomain-like"/>
    <property type="match status" value="1"/>
</dbReference>
<dbReference type="RefSeq" id="WP_015362500.1">
    <property type="nucleotide sequence ID" value="NZ_QKZR01000008.1"/>
</dbReference>
<evidence type="ECO:0000256" key="1">
    <source>
        <dbReference type="ARBA" id="ARBA00023125"/>
    </source>
</evidence>
<dbReference type="SMART" id="SM00342">
    <property type="entry name" value="HTH_ARAC"/>
    <property type="match status" value="1"/>
</dbReference>
<keyword evidence="1" id="KW-0238">DNA-binding</keyword>